<dbReference type="eggNOG" id="COG1639">
    <property type="taxonomic scope" value="Bacteria"/>
</dbReference>
<feature type="domain" description="HDOD" evidence="1">
    <location>
        <begin position="19"/>
        <end position="208"/>
    </location>
</feature>
<dbReference type="PANTHER" id="PTHR33525:SF3">
    <property type="entry name" value="RIBONUCLEASE Y"/>
    <property type="match status" value="1"/>
</dbReference>
<dbReference type="STRING" id="690850.Desaf_3148"/>
<name>F3Z3A5_DESAF</name>
<evidence type="ECO:0000313" key="3">
    <source>
        <dbReference type="Proteomes" id="UP000007844"/>
    </source>
</evidence>
<dbReference type="InterPro" id="IPR013976">
    <property type="entry name" value="HDOD"/>
</dbReference>
<dbReference type="InterPro" id="IPR052340">
    <property type="entry name" value="RNase_Y/CdgJ"/>
</dbReference>
<proteinExistence type="predicted"/>
<dbReference type="CDD" id="cd00077">
    <property type="entry name" value="HDc"/>
    <property type="match status" value="1"/>
</dbReference>
<organism evidence="2 3">
    <name type="scientific">Desulfocurvibacter africanus subsp. africanus str. Walvis Bay</name>
    <dbReference type="NCBI Taxonomy" id="690850"/>
    <lineage>
        <taxon>Bacteria</taxon>
        <taxon>Pseudomonadati</taxon>
        <taxon>Thermodesulfobacteriota</taxon>
        <taxon>Desulfovibrionia</taxon>
        <taxon>Desulfovibrionales</taxon>
        <taxon>Desulfovibrionaceae</taxon>
        <taxon>Desulfocurvibacter</taxon>
    </lineage>
</organism>
<evidence type="ECO:0000259" key="1">
    <source>
        <dbReference type="PROSITE" id="PS51833"/>
    </source>
</evidence>
<dbReference type="SUPFAM" id="SSF109604">
    <property type="entry name" value="HD-domain/PDEase-like"/>
    <property type="match status" value="1"/>
</dbReference>
<accession>F3Z3A5</accession>
<dbReference type="AlphaFoldDB" id="F3Z3A5"/>
<dbReference type="Gene3D" id="1.10.3210.10">
    <property type="entry name" value="Hypothetical protein af1432"/>
    <property type="match status" value="1"/>
</dbReference>
<dbReference type="HOGENOM" id="CLU_048246_4_2_7"/>
<dbReference type="Proteomes" id="UP000007844">
    <property type="component" value="Chromosome"/>
</dbReference>
<keyword evidence="3" id="KW-1185">Reference proteome</keyword>
<reference evidence="2 3" key="1">
    <citation type="journal article" date="2011" name="J. Bacteriol.">
        <title>Genome sequence of the mercury-methylating and pleomorphic Desulfovibrio africanus Strain Walvis Bay.</title>
        <authorList>
            <person name="Brown S.D."/>
            <person name="Wall J.D."/>
            <person name="Kucken A.M."/>
            <person name="Gilmour C.C."/>
            <person name="Podar M."/>
            <person name="Brandt C.C."/>
            <person name="Teshima H."/>
            <person name="Detter J.C."/>
            <person name="Han C.S."/>
            <person name="Land M.L."/>
            <person name="Lucas S."/>
            <person name="Han J."/>
            <person name="Pennacchio L."/>
            <person name="Nolan M."/>
            <person name="Pitluck S."/>
            <person name="Woyke T."/>
            <person name="Goodwin L."/>
            <person name="Palumbo A.V."/>
            <person name="Elias D.A."/>
        </authorList>
    </citation>
    <scope>NUCLEOTIDE SEQUENCE [LARGE SCALE GENOMIC DNA]</scope>
    <source>
        <strain evidence="2 3">Walvis Bay</strain>
    </source>
</reference>
<dbReference type="InterPro" id="IPR003607">
    <property type="entry name" value="HD/PDEase_dom"/>
</dbReference>
<dbReference type="RefSeq" id="WP_014261081.1">
    <property type="nucleotide sequence ID" value="NC_016629.1"/>
</dbReference>
<sequence>MAHSDLRLRKGRILAIRDLPTLPSVLDEVVALVEDPTTSTEQIAKIIAYDQVLSAKVLKMVNSPIYGFPGRIGSIHHALVLLGFNVIRGIVISTSVLEIMAQSMTRLWTHSVGCALAAGCIARRAGLKDPDEYSVAGLLHDLGKLVIALQLPDLQAAIDDKIARDDTYPLSAEKEMLGFGHDRVNAWLAKHWNLPPSLEEGLSHHHKPHLARNYPKFASVVHLADFIVHVLDGGSEGKDLVPYLEPKALDILGLTTQDFGLIIEDFFAKHSLVPSFSL</sequence>
<dbReference type="PROSITE" id="PS51833">
    <property type="entry name" value="HDOD"/>
    <property type="match status" value="1"/>
</dbReference>
<dbReference type="PANTHER" id="PTHR33525">
    <property type="match status" value="1"/>
</dbReference>
<dbReference type="KEGG" id="daf:Desaf_3148"/>
<protein>
    <submittedName>
        <fullName evidence="2">Putative signal transduction protein</fullName>
    </submittedName>
</protein>
<evidence type="ECO:0000313" key="2">
    <source>
        <dbReference type="EMBL" id="EGJ51445.1"/>
    </source>
</evidence>
<dbReference type="EMBL" id="CP003221">
    <property type="protein sequence ID" value="EGJ51445.1"/>
    <property type="molecule type" value="Genomic_DNA"/>
</dbReference>
<dbReference type="Pfam" id="PF08668">
    <property type="entry name" value="HDOD"/>
    <property type="match status" value="1"/>
</dbReference>
<gene>
    <name evidence="2" type="ORF">Desaf_3148</name>
</gene>